<keyword evidence="6" id="KW-1185">Reference proteome</keyword>
<sequence length="308" mass="33111">MMAPLKSTHTYRSVAASLIGLLNISELSAQTRLEARIETRAKARAEISAQDVQDLIRADGANTRAALYQVTNCKGIAVISHGAGGSESGYSYLAKALQEQAWFTVVPGHRESGIPALRQQMNGKGIKAGLANLITDASAYRGRFMDIEAALAYARQHCHTDTTVLIGHSMGAATTMLLAGAHNKLALQAPSLPFDAYVAMSPQGVGSIFPSHAWSGISKPVMTMTGTKDTELGGLAWETRLDPFKDMQPPCKWSAVIDGATHMSFSGMTRDKQEKELIISTTLHFLDQIKNRQCSLPAVIAGIEIKSK</sequence>
<dbReference type="InterPro" id="IPR029058">
    <property type="entry name" value="AB_hydrolase_fold"/>
</dbReference>
<keyword evidence="1 5" id="KW-0378">Hydrolase</keyword>
<dbReference type="Pfam" id="PF12697">
    <property type="entry name" value="Abhydrolase_6"/>
    <property type="match status" value="1"/>
</dbReference>
<reference evidence="5" key="1">
    <citation type="submission" date="2023-09" db="EMBL/GenBank/DDBJ databases">
        <title>Undibacterium sp. 20NA77.5 isolated from freshwater.</title>
        <authorList>
            <person name="Le V."/>
            <person name="Ko S.-R."/>
            <person name="Ahn C.-Y."/>
            <person name="Oh H.-M."/>
        </authorList>
    </citation>
    <scope>NUCLEOTIDE SEQUENCE</scope>
    <source>
        <strain evidence="5">20NA77.5</strain>
    </source>
</reference>
<dbReference type="GO" id="GO:0016787">
    <property type="term" value="F:hydrolase activity"/>
    <property type="evidence" value="ECO:0007669"/>
    <property type="project" value="UniProtKB-KW"/>
</dbReference>
<evidence type="ECO:0000256" key="3">
    <source>
        <dbReference type="ARBA" id="ARBA00023098"/>
    </source>
</evidence>
<dbReference type="Gene3D" id="3.40.50.1820">
    <property type="entry name" value="alpha/beta hydrolase"/>
    <property type="match status" value="1"/>
</dbReference>
<name>A0ABY9REM2_9BURK</name>
<dbReference type="PANTHER" id="PTHR10272:SF0">
    <property type="entry name" value="PLATELET-ACTIVATING FACTOR ACETYLHYDROLASE"/>
    <property type="match status" value="1"/>
</dbReference>
<dbReference type="RefSeq" id="WP_309480793.1">
    <property type="nucleotide sequence ID" value="NZ_CP133720.1"/>
</dbReference>
<evidence type="ECO:0000256" key="2">
    <source>
        <dbReference type="ARBA" id="ARBA00022963"/>
    </source>
</evidence>
<keyword evidence="2" id="KW-0442">Lipid degradation</keyword>
<evidence type="ECO:0000256" key="1">
    <source>
        <dbReference type="ARBA" id="ARBA00022801"/>
    </source>
</evidence>
<feature type="domain" description="AB hydrolase-1" evidence="4">
    <location>
        <begin position="78"/>
        <end position="252"/>
    </location>
</feature>
<gene>
    <name evidence="5" type="ORF">RF679_11610</name>
</gene>
<dbReference type="Proteomes" id="UP001181355">
    <property type="component" value="Chromosome"/>
</dbReference>
<dbReference type="PANTHER" id="PTHR10272">
    <property type="entry name" value="PLATELET-ACTIVATING FACTOR ACETYLHYDROLASE"/>
    <property type="match status" value="1"/>
</dbReference>
<proteinExistence type="predicted"/>
<protein>
    <submittedName>
        <fullName evidence="5">Alpha/beta fold hydrolase</fullName>
    </submittedName>
</protein>
<keyword evidence="3" id="KW-0443">Lipid metabolism</keyword>
<dbReference type="EMBL" id="CP133720">
    <property type="protein sequence ID" value="WMW79294.1"/>
    <property type="molecule type" value="Genomic_DNA"/>
</dbReference>
<organism evidence="5 6">
    <name type="scientific">Undibacterium cyanobacteriorum</name>
    <dbReference type="NCBI Taxonomy" id="3073561"/>
    <lineage>
        <taxon>Bacteria</taxon>
        <taxon>Pseudomonadati</taxon>
        <taxon>Pseudomonadota</taxon>
        <taxon>Betaproteobacteria</taxon>
        <taxon>Burkholderiales</taxon>
        <taxon>Oxalobacteraceae</taxon>
        <taxon>Undibacterium</taxon>
    </lineage>
</organism>
<dbReference type="InterPro" id="IPR000073">
    <property type="entry name" value="AB_hydrolase_1"/>
</dbReference>
<evidence type="ECO:0000259" key="4">
    <source>
        <dbReference type="Pfam" id="PF12697"/>
    </source>
</evidence>
<accession>A0ABY9REM2</accession>
<evidence type="ECO:0000313" key="6">
    <source>
        <dbReference type="Proteomes" id="UP001181355"/>
    </source>
</evidence>
<evidence type="ECO:0000313" key="5">
    <source>
        <dbReference type="EMBL" id="WMW79294.1"/>
    </source>
</evidence>
<dbReference type="SUPFAM" id="SSF53474">
    <property type="entry name" value="alpha/beta-Hydrolases"/>
    <property type="match status" value="1"/>
</dbReference>